<proteinExistence type="predicted"/>
<sequence>MSNRSLTAEKLYERLLNYAKKCQRLVMMLPKTIYNIECGKQLTRSSGSQGANYLEAIEAGSHREFIHKLKTCRKESRESVHWITLIEFANSRISGIQKICNELIEEGREYVKIFASSVSTTERNKEIKKSSK</sequence>
<name>A0A1F7XX36_9BACT</name>
<dbReference type="NCBIfam" id="TIGR02436">
    <property type="entry name" value="four helix bundle protein"/>
    <property type="match status" value="1"/>
</dbReference>
<reference evidence="1 2" key="1">
    <citation type="journal article" date="2016" name="Nat. Commun.">
        <title>Thousands of microbial genomes shed light on interconnected biogeochemical processes in an aquifer system.</title>
        <authorList>
            <person name="Anantharaman K."/>
            <person name="Brown C.T."/>
            <person name="Hug L.A."/>
            <person name="Sharon I."/>
            <person name="Castelle C.J."/>
            <person name="Probst A.J."/>
            <person name="Thomas B.C."/>
            <person name="Singh A."/>
            <person name="Wilkins M.J."/>
            <person name="Karaoz U."/>
            <person name="Brodie E.L."/>
            <person name="Williams K.H."/>
            <person name="Hubbard S.S."/>
            <person name="Banfield J.F."/>
        </authorList>
    </citation>
    <scope>NUCLEOTIDE SEQUENCE [LARGE SCALE GENOMIC DNA]</scope>
</reference>
<evidence type="ECO:0008006" key="3">
    <source>
        <dbReference type="Google" id="ProtNLM"/>
    </source>
</evidence>
<dbReference type="Proteomes" id="UP000178446">
    <property type="component" value="Unassembled WGS sequence"/>
</dbReference>
<evidence type="ECO:0000313" key="2">
    <source>
        <dbReference type="Proteomes" id="UP000178446"/>
    </source>
</evidence>
<dbReference type="SUPFAM" id="SSF158446">
    <property type="entry name" value="IVS-encoded protein-like"/>
    <property type="match status" value="1"/>
</dbReference>
<accession>A0A1F7XX36</accession>
<comment type="caution">
    <text evidence="1">The sequence shown here is derived from an EMBL/GenBank/DDBJ whole genome shotgun (WGS) entry which is preliminary data.</text>
</comment>
<dbReference type="EMBL" id="MGGB01000027">
    <property type="protein sequence ID" value="OGM18958.1"/>
    <property type="molecule type" value="Genomic_DNA"/>
</dbReference>
<protein>
    <recommendedName>
        <fullName evidence="3">Four helix bundle protein</fullName>
    </recommendedName>
</protein>
<evidence type="ECO:0000313" key="1">
    <source>
        <dbReference type="EMBL" id="OGM18958.1"/>
    </source>
</evidence>
<dbReference type="InterPro" id="IPR036583">
    <property type="entry name" value="23S_rRNA_IVS_sf"/>
</dbReference>
<dbReference type="InterPro" id="IPR012657">
    <property type="entry name" value="23S_rRNA-intervening_sequence"/>
</dbReference>
<organism evidence="1 2">
    <name type="scientific">Candidatus Woesebacteria bacterium RIFCSPHIGHO2_01_FULL_37_10</name>
    <dbReference type="NCBI Taxonomy" id="1802489"/>
    <lineage>
        <taxon>Bacteria</taxon>
        <taxon>Candidatus Woeseibacteriota</taxon>
    </lineage>
</organism>
<dbReference type="Pfam" id="PF05635">
    <property type="entry name" value="23S_rRNA_IVP"/>
    <property type="match status" value="1"/>
</dbReference>
<dbReference type="AlphaFoldDB" id="A0A1F7XX36"/>
<dbReference type="Gene3D" id="1.20.1440.60">
    <property type="entry name" value="23S rRNA-intervening sequence"/>
    <property type="match status" value="1"/>
</dbReference>
<gene>
    <name evidence="1" type="ORF">A2685_01530</name>
</gene>